<organism evidence="15 16">
    <name type="scientific">Larinioides sclopetarius</name>
    <dbReference type="NCBI Taxonomy" id="280406"/>
    <lineage>
        <taxon>Eukaryota</taxon>
        <taxon>Metazoa</taxon>
        <taxon>Ecdysozoa</taxon>
        <taxon>Arthropoda</taxon>
        <taxon>Chelicerata</taxon>
        <taxon>Arachnida</taxon>
        <taxon>Araneae</taxon>
        <taxon>Araneomorphae</taxon>
        <taxon>Entelegynae</taxon>
        <taxon>Araneoidea</taxon>
        <taxon>Araneidae</taxon>
        <taxon>Larinioides</taxon>
    </lineage>
</organism>
<dbReference type="GO" id="GO:0005634">
    <property type="term" value="C:nucleus"/>
    <property type="evidence" value="ECO:0007669"/>
    <property type="project" value="UniProtKB-SubCell"/>
</dbReference>
<evidence type="ECO:0000256" key="6">
    <source>
        <dbReference type="ARBA" id="ARBA00023002"/>
    </source>
</evidence>
<keyword evidence="16" id="KW-1185">Reference proteome</keyword>
<gene>
    <name evidence="15" type="ORF">LARSCL_LOCUS4074</name>
</gene>
<evidence type="ECO:0000256" key="10">
    <source>
        <dbReference type="ARBA" id="ARBA00023163"/>
    </source>
</evidence>
<dbReference type="SUPFAM" id="SSF51197">
    <property type="entry name" value="Clavaminate synthase-like"/>
    <property type="match status" value="1"/>
</dbReference>
<dbReference type="InterPro" id="IPR041667">
    <property type="entry name" value="Cupin_8"/>
</dbReference>
<keyword evidence="3" id="KW-0479">Metal-binding</keyword>
<evidence type="ECO:0000259" key="14">
    <source>
        <dbReference type="PROSITE" id="PS51184"/>
    </source>
</evidence>
<keyword evidence="11" id="KW-0539">Nucleus</keyword>
<evidence type="ECO:0000256" key="12">
    <source>
        <dbReference type="ARBA" id="ARBA00023306"/>
    </source>
</evidence>
<feature type="domain" description="JmjC" evidence="14">
    <location>
        <begin position="267"/>
        <end position="407"/>
    </location>
</feature>
<evidence type="ECO:0000256" key="1">
    <source>
        <dbReference type="ARBA" id="ARBA00001954"/>
    </source>
</evidence>
<dbReference type="SMART" id="SM00558">
    <property type="entry name" value="JmjC"/>
    <property type="match status" value="1"/>
</dbReference>
<evidence type="ECO:0000256" key="4">
    <source>
        <dbReference type="ARBA" id="ARBA00022853"/>
    </source>
</evidence>
<evidence type="ECO:0000256" key="9">
    <source>
        <dbReference type="ARBA" id="ARBA00023108"/>
    </source>
</evidence>
<evidence type="ECO:0000256" key="13">
    <source>
        <dbReference type="ARBA" id="ARBA00049800"/>
    </source>
</evidence>
<keyword evidence="10" id="KW-0804">Transcription</keyword>
<accession>A0AAV1Z961</accession>
<evidence type="ECO:0000313" key="15">
    <source>
        <dbReference type="EMBL" id="CAL1268248.1"/>
    </source>
</evidence>
<keyword evidence="9" id="KW-0090">Biological rhythms</keyword>
<dbReference type="InterPro" id="IPR003347">
    <property type="entry name" value="JmjC_dom"/>
</dbReference>
<protein>
    <recommendedName>
        <fullName evidence="13">JmjC domain-containing protein 5</fullName>
    </recommendedName>
</protein>
<dbReference type="Gene3D" id="2.60.120.650">
    <property type="entry name" value="Cupin"/>
    <property type="match status" value="1"/>
</dbReference>
<dbReference type="GO" id="GO:0051864">
    <property type="term" value="F:histone H3K36 demethylase activity"/>
    <property type="evidence" value="ECO:0007669"/>
    <property type="project" value="TreeGrafter"/>
</dbReference>
<evidence type="ECO:0000256" key="3">
    <source>
        <dbReference type="ARBA" id="ARBA00022723"/>
    </source>
</evidence>
<evidence type="ECO:0000256" key="8">
    <source>
        <dbReference type="ARBA" id="ARBA00023015"/>
    </source>
</evidence>
<reference evidence="15 16" key="1">
    <citation type="submission" date="2024-04" db="EMBL/GenBank/DDBJ databases">
        <authorList>
            <person name="Rising A."/>
            <person name="Reimegard J."/>
            <person name="Sonavane S."/>
            <person name="Akerstrom W."/>
            <person name="Nylinder S."/>
            <person name="Hedman E."/>
            <person name="Kallberg Y."/>
        </authorList>
    </citation>
    <scope>NUCLEOTIDE SEQUENCE [LARGE SCALE GENOMIC DNA]</scope>
</reference>
<keyword evidence="7" id="KW-0408">Iron</keyword>
<comment type="subcellular location">
    <subcellularLocation>
        <location evidence="2">Nucleus</location>
    </subcellularLocation>
</comment>
<sequence>MSEHVKFRFDLFDPDIAQILKDCNYIILPFVLSGVNDEVNRLLTSCGEMFFERNTSNEDLIQCSNDLKIVLDITWEKLNTGHWKDVNINWRYVYTLASLFKVLCLLSAKDVDKRDIVKVCDMGLLMGAPLMKNILSKIASKVSSMIFLEENQYSKSQAKKLKFTSASEDVQIKYDIKEEKNLFQAEFLKNYLEKSLPVILTDCIGHWPALSSKPWSIDYILEKARYRTVPIEIGSKYTDDNWTQTLMTVGDFVEKYIKNKSDQKEIGYLAQHNLFNQIPELFEDIEIPSYITNKDDVDISVWFGPGGTISPLHFDPKYNLLTQVIGEKYIRLYSEDQTKNLYPRLNTWLSNTSHVDAENPDLNSFPLFAEATYQECVLKPGQLLFIPPRCWHYVRSLSTSFSISFWW</sequence>
<dbReference type="GO" id="GO:0048511">
    <property type="term" value="P:rhythmic process"/>
    <property type="evidence" value="ECO:0007669"/>
    <property type="project" value="UniProtKB-KW"/>
</dbReference>
<comment type="cofactor">
    <cofactor evidence="1">
        <name>Fe(2+)</name>
        <dbReference type="ChEBI" id="CHEBI:29033"/>
    </cofactor>
</comment>
<dbReference type="PANTHER" id="PTHR12461">
    <property type="entry name" value="HYPOXIA-INDUCIBLE FACTOR 1 ALPHA INHIBITOR-RELATED"/>
    <property type="match status" value="1"/>
</dbReference>
<dbReference type="GO" id="GO:0046872">
    <property type="term" value="F:metal ion binding"/>
    <property type="evidence" value="ECO:0007669"/>
    <property type="project" value="UniProtKB-KW"/>
</dbReference>
<keyword evidence="5" id="KW-0223">Dioxygenase</keyword>
<dbReference type="PROSITE" id="PS51184">
    <property type="entry name" value="JMJC"/>
    <property type="match status" value="1"/>
</dbReference>
<evidence type="ECO:0000256" key="11">
    <source>
        <dbReference type="ARBA" id="ARBA00023242"/>
    </source>
</evidence>
<evidence type="ECO:0000313" key="16">
    <source>
        <dbReference type="Proteomes" id="UP001497382"/>
    </source>
</evidence>
<dbReference type="Proteomes" id="UP001497382">
    <property type="component" value="Unassembled WGS sequence"/>
</dbReference>
<name>A0AAV1Z961_9ARAC</name>
<dbReference type="Pfam" id="PF13621">
    <property type="entry name" value="Cupin_8"/>
    <property type="match status" value="1"/>
</dbReference>
<dbReference type="AlphaFoldDB" id="A0AAV1Z961"/>
<keyword evidence="6" id="KW-0560">Oxidoreductase</keyword>
<dbReference type="InterPro" id="IPR056520">
    <property type="entry name" value="ARM_KDM8_N"/>
</dbReference>
<evidence type="ECO:0000256" key="2">
    <source>
        <dbReference type="ARBA" id="ARBA00004123"/>
    </source>
</evidence>
<evidence type="ECO:0000256" key="7">
    <source>
        <dbReference type="ARBA" id="ARBA00023004"/>
    </source>
</evidence>
<keyword evidence="4" id="KW-0156">Chromatin regulator</keyword>
<evidence type="ECO:0000256" key="5">
    <source>
        <dbReference type="ARBA" id="ARBA00022964"/>
    </source>
</evidence>
<dbReference type="PANTHER" id="PTHR12461:SF106">
    <property type="entry name" value="BIFUNCTIONAL PEPTIDASE AND ARGINYL-HYDROXYLASE JMJD5"/>
    <property type="match status" value="1"/>
</dbReference>
<proteinExistence type="predicted"/>
<comment type="caution">
    <text evidence="15">The sequence shown here is derived from an EMBL/GenBank/DDBJ whole genome shotgun (WGS) entry which is preliminary data.</text>
</comment>
<dbReference type="Pfam" id="PF24472">
    <property type="entry name" value="ARM_KDM8_N"/>
    <property type="match status" value="1"/>
</dbReference>
<keyword evidence="8" id="KW-0805">Transcription regulation</keyword>
<keyword evidence="12" id="KW-0131">Cell cycle</keyword>
<dbReference type="EMBL" id="CAXIEN010000032">
    <property type="protein sequence ID" value="CAL1268248.1"/>
    <property type="molecule type" value="Genomic_DNA"/>
</dbReference>